<keyword evidence="2" id="KW-0378">Hydrolase</keyword>
<dbReference type="GO" id="GO:0016787">
    <property type="term" value="F:hydrolase activity"/>
    <property type="evidence" value="ECO:0007669"/>
    <property type="project" value="UniProtKB-KW"/>
</dbReference>
<name>A0A521AEF4_9FLAO</name>
<keyword evidence="3" id="KW-1185">Reference proteome</keyword>
<evidence type="ECO:0000313" key="2">
    <source>
        <dbReference type="EMBL" id="SMO33169.1"/>
    </source>
</evidence>
<dbReference type="Pfam" id="PF02682">
    <property type="entry name" value="CT_C_D"/>
    <property type="match status" value="1"/>
</dbReference>
<dbReference type="Proteomes" id="UP000319267">
    <property type="component" value="Unassembled WGS sequence"/>
</dbReference>
<evidence type="ECO:0000259" key="1">
    <source>
        <dbReference type="Pfam" id="PF02682"/>
    </source>
</evidence>
<dbReference type="RefSeq" id="WP_142479040.1">
    <property type="nucleotide sequence ID" value="NZ_CP043612.1"/>
</dbReference>
<reference evidence="2 3" key="1">
    <citation type="submission" date="2017-05" db="EMBL/GenBank/DDBJ databases">
        <authorList>
            <person name="Varghese N."/>
            <person name="Submissions S."/>
        </authorList>
    </citation>
    <scope>NUCLEOTIDE SEQUENCE [LARGE SCALE GENOMIC DNA]</scope>
    <source>
        <strain evidence="2 3">DSM 29982</strain>
    </source>
</reference>
<dbReference type="InterPro" id="IPR003833">
    <property type="entry name" value="CT_C_D"/>
</dbReference>
<sequence>MGCTSISKSRKLSCMSSMAGVKAVGVAPFDSLNKITVTGAGVTTLASVYSGSTIARLELKNTTVNYLETATVGGDNRSTSVVGDIPCVFNVAKGQDLETVKLINELIKGEVVLFIEKNDGSIVAAGSQFGAVAITTTDQTGGAIADLNGFTVTFHTEEAELSRNYVLSSTALVDYAAAIKPYA</sequence>
<accession>A0A521AEF4</accession>
<dbReference type="OrthoDB" id="1341292at2"/>
<protein>
    <submittedName>
        <fullName evidence="2">Allophanate hydrolase subunit 1</fullName>
    </submittedName>
</protein>
<dbReference type="EMBL" id="FXTQ01000001">
    <property type="protein sequence ID" value="SMO33169.1"/>
    <property type="molecule type" value="Genomic_DNA"/>
</dbReference>
<evidence type="ECO:0000313" key="3">
    <source>
        <dbReference type="Proteomes" id="UP000319267"/>
    </source>
</evidence>
<gene>
    <name evidence="2" type="ORF">SAMN06265220_10162</name>
</gene>
<organism evidence="2 3">
    <name type="scientific">Flavobacterium nitrogenifigens</name>
    <dbReference type="NCBI Taxonomy" id="1617283"/>
    <lineage>
        <taxon>Bacteria</taxon>
        <taxon>Pseudomonadati</taxon>
        <taxon>Bacteroidota</taxon>
        <taxon>Flavobacteriia</taxon>
        <taxon>Flavobacteriales</taxon>
        <taxon>Flavobacteriaceae</taxon>
        <taxon>Flavobacterium</taxon>
    </lineage>
</organism>
<proteinExistence type="predicted"/>
<feature type="domain" description="Carboxyltransferase" evidence="1">
    <location>
        <begin position="33"/>
        <end position="138"/>
    </location>
</feature>
<dbReference type="AlphaFoldDB" id="A0A521AEF4"/>